<dbReference type="PANTHER" id="PTHR21600">
    <property type="entry name" value="MITOCHONDRIAL RNA PSEUDOURIDINE SYNTHASE"/>
    <property type="match status" value="1"/>
</dbReference>
<dbReference type="EC" id="5.4.99.-" evidence="5"/>
<dbReference type="Pfam" id="PF00849">
    <property type="entry name" value="PseudoU_synth_2"/>
    <property type="match status" value="1"/>
</dbReference>
<dbReference type="GO" id="GO:0140098">
    <property type="term" value="F:catalytic activity, acting on RNA"/>
    <property type="evidence" value="ECO:0007669"/>
    <property type="project" value="UniProtKB-ARBA"/>
</dbReference>
<dbReference type="Gene3D" id="3.30.2350.10">
    <property type="entry name" value="Pseudouridine synthase"/>
    <property type="match status" value="1"/>
</dbReference>
<organism evidence="7 8">
    <name type="scientific">Desulforamulus aeronauticus DSM 10349</name>
    <dbReference type="NCBI Taxonomy" id="1121421"/>
    <lineage>
        <taxon>Bacteria</taxon>
        <taxon>Bacillati</taxon>
        <taxon>Bacillota</taxon>
        <taxon>Clostridia</taxon>
        <taxon>Eubacteriales</taxon>
        <taxon>Peptococcaceae</taxon>
        <taxon>Desulforamulus</taxon>
    </lineage>
</organism>
<evidence type="ECO:0000259" key="6">
    <source>
        <dbReference type="Pfam" id="PF00849"/>
    </source>
</evidence>
<dbReference type="NCBIfam" id="TIGR00005">
    <property type="entry name" value="rluA_subfam"/>
    <property type="match status" value="1"/>
</dbReference>
<feature type="active site" evidence="4">
    <location>
        <position position="139"/>
    </location>
</feature>
<comment type="function">
    <text evidence="5">Responsible for synthesis of pseudouridine from uracil.</text>
</comment>
<evidence type="ECO:0000256" key="5">
    <source>
        <dbReference type="RuleBase" id="RU362028"/>
    </source>
</evidence>
<dbReference type="GO" id="GO:0003723">
    <property type="term" value="F:RNA binding"/>
    <property type="evidence" value="ECO:0007669"/>
    <property type="project" value="InterPro"/>
</dbReference>
<accession>A0A1M6P3Q7</accession>
<proteinExistence type="inferred from homology"/>
<dbReference type="STRING" id="1121421.SAMN02745123_00444"/>
<dbReference type="InterPro" id="IPR006224">
    <property type="entry name" value="PsdUridine_synth_RluA-like_CS"/>
</dbReference>
<dbReference type="Proteomes" id="UP000183997">
    <property type="component" value="Unassembled WGS sequence"/>
</dbReference>
<sequence length="297" mass="33271">MTINNNNRVVFQVTTSETGIFIKDFLRSKDISERALKKLRNNGKILCNGQTVTWRKVVSTGDEIVLVYPTPVKNRYLQPESIPLKIIYEDADIVIVNKQPGICVHPTKAHPTATLANGLMDHWLKNNPQASFHAVNRIDRNTSGLVLIAKNSFSAQKLFLQKQQQMLSRSYLALVQGKVVSRTARVDLPIVKCDGQTTKRQVAANGQRAVTCFEVLDYFRDCTLLRLNPETGRTHQIRVHLSHVGHPLVGDELYGGSTKKIGRHCLHANQLSFFHPRTGQAMIFELPLPADMARASG</sequence>
<dbReference type="GO" id="GO:0009982">
    <property type="term" value="F:pseudouridine synthase activity"/>
    <property type="evidence" value="ECO:0007669"/>
    <property type="project" value="InterPro"/>
</dbReference>
<reference evidence="8" key="1">
    <citation type="submission" date="2016-11" db="EMBL/GenBank/DDBJ databases">
        <authorList>
            <person name="Varghese N."/>
            <person name="Submissions S."/>
        </authorList>
    </citation>
    <scope>NUCLEOTIDE SEQUENCE [LARGE SCALE GENOMIC DNA]</scope>
    <source>
        <strain evidence="8">DSM 10349</strain>
    </source>
</reference>
<evidence type="ECO:0000256" key="4">
    <source>
        <dbReference type="PIRSR" id="PIRSR606225-1"/>
    </source>
</evidence>
<evidence type="ECO:0000313" key="7">
    <source>
        <dbReference type="EMBL" id="SHK02540.1"/>
    </source>
</evidence>
<comment type="similarity">
    <text evidence="2 5">Belongs to the pseudouridine synthase RluA family.</text>
</comment>
<comment type="catalytic activity">
    <reaction evidence="1 5">
        <text>a uridine in RNA = a pseudouridine in RNA</text>
        <dbReference type="Rhea" id="RHEA:48348"/>
        <dbReference type="Rhea" id="RHEA-COMP:12068"/>
        <dbReference type="Rhea" id="RHEA-COMP:12069"/>
        <dbReference type="ChEBI" id="CHEBI:65314"/>
        <dbReference type="ChEBI" id="CHEBI:65315"/>
    </reaction>
</comment>
<dbReference type="PROSITE" id="PS01129">
    <property type="entry name" value="PSI_RLU"/>
    <property type="match status" value="1"/>
</dbReference>
<evidence type="ECO:0000256" key="3">
    <source>
        <dbReference type="ARBA" id="ARBA00023235"/>
    </source>
</evidence>
<evidence type="ECO:0000313" key="8">
    <source>
        <dbReference type="Proteomes" id="UP000183997"/>
    </source>
</evidence>
<dbReference type="InterPro" id="IPR006145">
    <property type="entry name" value="PsdUridine_synth_RsuA/RluA"/>
</dbReference>
<dbReference type="AlphaFoldDB" id="A0A1M6P3Q7"/>
<dbReference type="InterPro" id="IPR020103">
    <property type="entry name" value="PsdUridine_synth_cat_dom_sf"/>
</dbReference>
<dbReference type="GO" id="GO:0000455">
    <property type="term" value="P:enzyme-directed rRNA pseudouridine synthesis"/>
    <property type="evidence" value="ECO:0007669"/>
    <property type="project" value="TreeGrafter"/>
</dbReference>
<dbReference type="EMBL" id="FRAR01000005">
    <property type="protein sequence ID" value="SHK02540.1"/>
    <property type="molecule type" value="Genomic_DNA"/>
</dbReference>
<feature type="domain" description="Pseudouridine synthase RsuA/RluA-like" evidence="6">
    <location>
        <begin position="92"/>
        <end position="243"/>
    </location>
</feature>
<evidence type="ECO:0000256" key="2">
    <source>
        <dbReference type="ARBA" id="ARBA00010876"/>
    </source>
</evidence>
<gene>
    <name evidence="7" type="ORF">SAMN02745123_00444</name>
</gene>
<keyword evidence="3 5" id="KW-0413">Isomerase</keyword>
<dbReference type="SUPFAM" id="SSF55120">
    <property type="entry name" value="Pseudouridine synthase"/>
    <property type="match status" value="1"/>
</dbReference>
<protein>
    <recommendedName>
        <fullName evidence="5">Pseudouridine synthase</fullName>
        <ecNumber evidence="5">5.4.99.-</ecNumber>
    </recommendedName>
</protein>
<dbReference type="InterPro" id="IPR006225">
    <property type="entry name" value="PsdUridine_synth_RluC/D"/>
</dbReference>
<dbReference type="RefSeq" id="WP_238456682.1">
    <property type="nucleotide sequence ID" value="NZ_FRAR01000005.1"/>
</dbReference>
<dbReference type="CDD" id="cd02869">
    <property type="entry name" value="PseudoU_synth_RluA_like"/>
    <property type="match status" value="1"/>
</dbReference>
<keyword evidence="8" id="KW-1185">Reference proteome</keyword>
<name>A0A1M6P3Q7_9FIRM</name>
<dbReference type="PANTHER" id="PTHR21600:SF44">
    <property type="entry name" value="RIBOSOMAL LARGE SUBUNIT PSEUDOURIDINE SYNTHASE D"/>
    <property type="match status" value="1"/>
</dbReference>
<dbReference type="InterPro" id="IPR050188">
    <property type="entry name" value="RluA_PseudoU_synthase"/>
</dbReference>
<evidence type="ECO:0000256" key="1">
    <source>
        <dbReference type="ARBA" id="ARBA00000073"/>
    </source>
</evidence>